<name>A0A3S0NEG4_9GAMM</name>
<proteinExistence type="predicted"/>
<comment type="caution">
    <text evidence="1">The sequence shown here is derived from an EMBL/GenBank/DDBJ whole genome shotgun (WGS) entry which is preliminary data.</text>
</comment>
<dbReference type="EMBL" id="RXHI01000024">
    <property type="protein sequence ID" value="RUA22096.1"/>
    <property type="molecule type" value="Genomic_DNA"/>
</dbReference>
<accession>A0A3S0NEG4</accession>
<gene>
    <name evidence="1" type="ORF">DSL92_07655</name>
</gene>
<sequence length="99" mass="10428">MACMQVVECACAHLQDESPHLDVLVNAWPVSRALAAPKGPTLKTGTPAWTSPASGASTRCASGLLIKRQRRGAVIHVAPMLPTCCARYIGAPTALPRRP</sequence>
<evidence type="ECO:0000313" key="1">
    <source>
        <dbReference type="EMBL" id="RUA22096.1"/>
    </source>
</evidence>
<reference evidence="1" key="1">
    <citation type="submission" date="2018-12" db="EMBL/GenBank/DDBJ databases">
        <authorList>
            <person name="Jadhav K."/>
            <person name="Kushwaha B."/>
            <person name="Jadhav I."/>
        </authorList>
    </citation>
    <scope>NUCLEOTIDE SEQUENCE [LARGE SCALE GENOMIC DNA]</scope>
    <source>
        <strain evidence="1">SBS 10</strain>
    </source>
</reference>
<dbReference type="AlphaFoldDB" id="A0A3S0NEG4"/>
<organism evidence="1">
    <name type="scientific">Billgrantia gudaonensis</name>
    <dbReference type="NCBI Taxonomy" id="376427"/>
    <lineage>
        <taxon>Bacteria</taxon>
        <taxon>Pseudomonadati</taxon>
        <taxon>Pseudomonadota</taxon>
        <taxon>Gammaproteobacteria</taxon>
        <taxon>Oceanospirillales</taxon>
        <taxon>Halomonadaceae</taxon>
        <taxon>Billgrantia</taxon>
    </lineage>
</organism>
<protein>
    <submittedName>
        <fullName evidence="1">Uncharacterized protein</fullName>
    </submittedName>
</protein>